<dbReference type="Gene3D" id="2.60.40.10">
    <property type="entry name" value="Immunoglobulins"/>
    <property type="match status" value="2"/>
</dbReference>
<dbReference type="GO" id="GO:0005102">
    <property type="term" value="F:signaling receptor binding"/>
    <property type="evidence" value="ECO:0007669"/>
    <property type="project" value="TreeGrafter"/>
</dbReference>
<proteinExistence type="predicted"/>
<evidence type="ECO:0000313" key="9">
    <source>
        <dbReference type="EMBL" id="OWK13092.1"/>
    </source>
</evidence>
<dbReference type="PANTHER" id="PTHR24100:SF134">
    <property type="entry name" value="BUTYROPHILIN-LIKE PROTEIN 1"/>
    <property type="match status" value="1"/>
</dbReference>
<comment type="caution">
    <text evidence="9">The sequence shown here is derived from an EMBL/GenBank/DDBJ whole genome shotgun (WGS) entry which is preliminary data.</text>
</comment>
<keyword evidence="10" id="KW-1185">Reference proteome</keyword>
<evidence type="ECO:0000256" key="3">
    <source>
        <dbReference type="ARBA" id="ARBA00022989"/>
    </source>
</evidence>
<dbReference type="Pfam" id="PF22705">
    <property type="entry name" value="C2-set_3"/>
    <property type="match status" value="1"/>
</dbReference>
<feature type="compositionally biased region" description="Basic and acidic residues" evidence="6">
    <location>
        <begin position="305"/>
        <end position="329"/>
    </location>
</feature>
<dbReference type="InterPro" id="IPR036179">
    <property type="entry name" value="Ig-like_dom_sf"/>
</dbReference>
<feature type="non-terminal residue" evidence="9">
    <location>
        <position position="349"/>
    </location>
</feature>
<keyword evidence="4 7" id="KW-0472">Membrane</keyword>
<reference evidence="9 10" key="1">
    <citation type="journal article" date="2018" name="Mol. Genet. Genomics">
        <title>The red deer Cervus elaphus genome CerEla1.0: sequencing, annotating, genes, and chromosomes.</title>
        <authorList>
            <person name="Bana N.A."/>
            <person name="Nyiri A."/>
            <person name="Nagy J."/>
            <person name="Frank K."/>
            <person name="Nagy T."/>
            <person name="Steger V."/>
            <person name="Schiller M."/>
            <person name="Lakatos P."/>
            <person name="Sugar L."/>
            <person name="Horn P."/>
            <person name="Barta E."/>
            <person name="Orosz L."/>
        </authorList>
    </citation>
    <scope>NUCLEOTIDE SEQUENCE [LARGE SCALE GENOMIC DNA]</scope>
    <source>
        <strain evidence="9">Hungarian</strain>
    </source>
</reference>
<dbReference type="EMBL" id="MKHE01000007">
    <property type="protein sequence ID" value="OWK13092.1"/>
    <property type="molecule type" value="Genomic_DNA"/>
</dbReference>
<dbReference type="GO" id="GO:0050852">
    <property type="term" value="P:T cell receptor signaling pathway"/>
    <property type="evidence" value="ECO:0007669"/>
    <property type="project" value="TreeGrafter"/>
</dbReference>
<feature type="transmembrane region" description="Helical" evidence="7">
    <location>
        <begin position="278"/>
        <end position="298"/>
    </location>
</feature>
<dbReference type="InterPro" id="IPR013106">
    <property type="entry name" value="Ig_V-set"/>
</dbReference>
<evidence type="ECO:0000313" key="10">
    <source>
        <dbReference type="Proteomes" id="UP000242450"/>
    </source>
</evidence>
<evidence type="ECO:0000256" key="1">
    <source>
        <dbReference type="ARBA" id="ARBA00004370"/>
    </source>
</evidence>
<dbReference type="PANTHER" id="PTHR24100">
    <property type="entry name" value="BUTYROPHILIN"/>
    <property type="match status" value="1"/>
</dbReference>
<dbReference type="InterPro" id="IPR013783">
    <property type="entry name" value="Ig-like_fold"/>
</dbReference>
<feature type="domain" description="Ig-like" evidence="8">
    <location>
        <begin position="104"/>
        <end position="216"/>
    </location>
</feature>
<dbReference type="OrthoDB" id="9049620at2759"/>
<name>A0A212D4E0_CEREH</name>
<dbReference type="PROSITE" id="PS50835">
    <property type="entry name" value="IG_LIKE"/>
    <property type="match status" value="1"/>
</dbReference>
<keyword evidence="2 7" id="KW-0812">Transmembrane</keyword>
<dbReference type="SUPFAM" id="SSF48726">
    <property type="entry name" value="Immunoglobulin"/>
    <property type="match status" value="2"/>
</dbReference>
<keyword evidence="3 7" id="KW-1133">Transmembrane helix</keyword>
<feature type="non-terminal residue" evidence="9">
    <location>
        <position position="1"/>
    </location>
</feature>
<evidence type="ECO:0000256" key="4">
    <source>
        <dbReference type="ARBA" id="ARBA00023136"/>
    </source>
</evidence>
<comment type="subcellular location">
    <subcellularLocation>
        <location evidence="1">Membrane</location>
    </subcellularLocation>
</comment>
<evidence type="ECO:0000256" key="6">
    <source>
        <dbReference type="SAM" id="MobiDB-lite"/>
    </source>
</evidence>
<sequence length="349" mass="38052">TFTQLASHHLLNVLRVNVLCFQRAPCSALKKMAGFPGLFPASVLPALLLWVSMWGSPASGFSVMGPAQPIKVPLGADATLPCQLSPEQSAAHMQIRWYRAQLSPAVLVYQNGQEQDEEQMLEYRGLGSAPHVRMMGPEDNGIQVLCSSGGWFPKPRVQWRDMAGGKLLSLCESQSQDGDGLFHVETSLVVKDSSLGNVTCSIQNPVSGQEKASAIFLPGQSGTNAEAEPGVFQAGRSEGGPKRAWGRGRGFLQVGLSLCLHMPVSEPFFPRTSPWKTALAGTLPVLVLLLIGISYTGWTQHKAKNREVKERKEASHERDKMAKEKEEAYLAKSKSGSKSNQRFLEKLQI</sequence>
<dbReference type="GO" id="GO:0001817">
    <property type="term" value="P:regulation of cytokine production"/>
    <property type="evidence" value="ECO:0007669"/>
    <property type="project" value="TreeGrafter"/>
</dbReference>
<accession>A0A212D4E0</accession>
<dbReference type="GO" id="GO:0009897">
    <property type="term" value="C:external side of plasma membrane"/>
    <property type="evidence" value="ECO:0007669"/>
    <property type="project" value="TreeGrafter"/>
</dbReference>
<evidence type="ECO:0000256" key="5">
    <source>
        <dbReference type="ARBA" id="ARBA00023319"/>
    </source>
</evidence>
<dbReference type="InterPro" id="IPR050504">
    <property type="entry name" value="IgSF_BTN/MOG"/>
</dbReference>
<dbReference type="InterPro" id="IPR053896">
    <property type="entry name" value="BTN3A2-like_Ig-C"/>
</dbReference>
<keyword evidence="5" id="KW-0393">Immunoglobulin domain</keyword>
<organism evidence="9 10">
    <name type="scientific">Cervus elaphus hippelaphus</name>
    <name type="common">European red deer</name>
    <dbReference type="NCBI Taxonomy" id="46360"/>
    <lineage>
        <taxon>Eukaryota</taxon>
        <taxon>Metazoa</taxon>
        <taxon>Chordata</taxon>
        <taxon>Craniata</taxon>
        <taxon>Vertebrata</taxon>
        <taxon>Euteleostomi</taxon>
        <taxon>Mammalia</taxon>
        <taxon>Eutheria</taxon>
        <taxon>Laurasiatheria</taxon>
        <taxon>Artiodactyla</taxon>
        <taxon>Ruminantia</taxon>
        <taxon>Pecora</taxon>
        <taxon>Cervidae</taxon>
        <taxon>Cervinae</taxon>
        <taxon>Cervus</taxon>
    </lineage>
</organism>
<evidence type="ECO:0000256" key="2">
    <source>
        <dbReference type="ARBA" id="ARBA00022692"/>
    </source>
</evidence>
<feature type="region of interest" description="Disordered" evidence="6">
    <location>
        <begin position="302"/>
        <end position="349"/>
    </location>
</feature>
<gene>
    <name evidence="9" type="ORF">Celaphus_00014412</name>
</gene>
<dbReference type="AlphaFoldDB" id="A0A212D4E0"/>
<evidence type="ECO:0000256" key="7">
    <source>
        <dbReference type="SAM" id="Phobius"/>
    </source>
</evidence>
<dbReference type="Proteomes" id="UP000242450">
    <property type="component" value="Chromosome 7"/>
</dbReference>
<dbReference type="FunFam" id="2.60.40.10:FF:000088">
    <property type="entry name" value="Butyrophilin subfamily 1 member A1"/>
    <property type="match status" value="1"/>
</dbReference>
<protein>
    <recommendedName>
        <fullName evidence="8">Ig-like domain-containing protein</fullName>
    </recommendedName>
</protein>
<dbReference type="Pfam" id="PF07686">
    <property type="entry name" value="V-set"/>
    <property type="match status" value="1"/>
</dbReference>
<dbReference type="InterPro" id="IPR007110">
    <property type="entry name" value="Ig-like_dom"/>
</dbReference>
<evidence type="ECO:0000259" key="8">
    <source>
        <dbReference type="PROSITE" id="PS50835"/>
    </source>
</evidence>